<evidence type="ECO:0000313" key="2">
    <source>
        <dbReference type="Proteomes" id="UP000217790"/>
    </source>
</evidence>
<organism evidence="1 2">
    <name type="scientific">Armillaria gallica</name>
    <name type="common">Bulbous honey fungus</name>
    <name type="synonym">Armillaria bulbosa</name>
    <dbReference type="NCBI Taxonomy" id="47427"/>
    <lineage>
        <taxon>Eukaryota</taxon>
        <taxon>Fungi</taxon>
        <taxon>Dikarya</taxon>
        <taxon>Basidiomycota</taxon>
        <taxon>Agaricomycotina</taxon>
        <taxon>Agaricomycetes</taxon>
        <taxon>Agaricomycetidae</taxon>
        <taxon>Agaricales</taxon>
        <taxon>Marasmiineae</taxon>
        <taxon>Physalacriaceae</taxon>
        <taxon>Armillaria</taxon>
    </lineage>
</organism>
<dbReference type="InParanoid" id="A0A2H3CPB0"/>
<name>A0A2H3CPB0_ARMGA</name>
<keyword evidence="2" id="KW-1185">Reference proteome</keyword>
<evidence type="ECO:0000313" key="1">
    <source>
        <dbReference type="EMBL" id="PBK81072.1"/>
    </source>
</evidence>
<dbReference type="STRING" id="47427.A0A2H3CPB0"/>
<accession>A0A2H3CPB0</accession>
<dbReference type="OrthoDB" id="62956at2759"/>
<dbReference type="Proteomes" id="UP000217790">
    <property type="component" value="Unassembled WGS sequence"/>
</dbReference>
<proteinExistence type="predicted"/>
<protein>
    <submittedName>
        <fullName evidence="1">Uncharacterized protein</fullName>
    </submittedName>
</protein>
<gene>
    <name evidence="1" type="ORF">ARMGADRAFT_1146650</name>
</gene>
<sequence length="351" mass="39345">MPCCELNHVQLTGPGGGVLRKQVKQSTGSLSITAEKDEQHEYCFSNQMSAIAKLVSLWHLRLIIEYIFGEAILLLNLKLSCSFITSTAFLDLAVDMLCDFDGDDNLDADLTGSNVEASEAFAIYCEHTQLFNGSTQHRLTFNAKWDLLKMIVSPIQIFVSVRTEVFDKGVRKLLYWYIQDLSNLPCHFSELLKMRLSTLAKWEGIRGVDTCRSWWSQEEGFPPQCHVSTSSEQGHGVVKMATLTQEGRGCVGPRVDTSHFKVKCGIFELEQDSMEGDGNTLGSVELDDTQAQDDPIMMTTYVLLRRINGVRQGAWSSDEVEAVEYKTRTGTFAMSIKGSPTWTTILHHTTY</sequence>
<dbReference type="AlphaFoldDB" id="A0A2H3CPB0"/>
<reference evidence="2" key="1">
    <citation type="journal article" date="2017" name="Nat. Ecol. Evol.">
        <title>Genome expansion and lineage-specific genetic innovations in the forest pathogenic fungi Armillaria.</title>
        <authorList>
            <person name="Sipos G."/>
            <person name="Prasanna A.N."/>
            <person name="Walter M.C."/>
            <person name="O'Connor E."/>
            <person name="Balint B."/>
            <person name="Krizsan K."/>
            <person name="Kiss B."/>
            <person name="Hess J."/>
            <person name="Varga T."/>
            <person name="Slot J."/>
            <person name="Riley R."/>
            <person name="Boka B."/>
            <person name="Rigling D."/>
            <person name="Barry K."/>
            <person name="Lee J."/>
            <person name="Mihaltcheva S."/>
            <person name="LaButti K."/>
            <person name="Lipzen A."/>
            <person name="Waldron R."/>
            <person name="Moloney N.M."/>
            <person name="Sperisen C."/>
            <person name="Kredics L."/>
            <person name="Vagvoelgyi C."/>
            <person name="Patrignani A."/>
            <person name="Fitzpatrick D."/>
            <person name="Nagy I."/>
            <person name="Doyle S."/>
            <person name="Anderson J.B."/>
            <person name="Grigoriev I.V."/>
            <person name="Gueldener U."/>
            <person name="Muensterkoetter M."/>
            <person name="Nagy L.G."/>
        </authorList>
    </citation>
    <scope>NUCLEOTIDE SEQUENCE [LARGE SCALE GENOMIC DNA]</scope>
    <source>
        <strain evidence="2">Ar21-2</strain>
    </source>
</reference>
<dbReference type="EMBL" id="KZ293735">
    <property type="protein sequence ID" value="PBK81072.1"/>
    <property type="molecule type" value="Genomic_DNA"/>
</dbReference>